<dbReference type="RefSeq" id="WP_135058521.1">
    <property type="nucleotide sequence ID" value="NZ_JADGLC010000033.1"/>
</dbReference>
<evidence type="ECO:0000313" key="2">
    <source>
        <dbReference type="EMBL" id="TFV07967.1"/>
    </source>
</evidence>
<reference evidence="2 3" key="1">
    <citation type="submission" date="2019-03" db="EMBL/GenBank/DDBJ databases">
        <title>Diversity of the mouse oral microbiome.</title>
        <authorList>
            <person name="Joseph S."/>
            <person name="Aduse-Opoku J."/>
            <person name="Curtis M."/>
            <person name="Wade W."/>
            <person name="Hashim A."/>
        </authorList>
    </citation>
    <scope>NUCLEOTIDE SEQUENCE [LARGE SCALE GENOMIC DNA]</scope>
    <source>
        <strain evidence="2 3">WT12</strain>
    </source>
</reference>
<organism evidence="2 3">
    <name type="scientific">Muribacter muris</name>
    <dbReference type="NCBI Taxonomy" id="67855"/>
    <lineage>
        <taxon>Bacteria</taxon>
        <taxon>Pseudomonadati</taxon>
        <taxon>Pseudomonadota</taxon>
        <taxon>Gammaproteobacteria</taxon>
        <taxon>Pasteurellales</taxon>
        <taxon>Pasteurellaceae</taxon>
        <taxon>Muribacter</taxon>
    </lineage>
</organism>
<name>A0A4Y9JTW6_9PAST</name>
<keyword evidence="1" id="KW-1133">Transmembrane helix</keyword>
<keyword evidence="1" id="KW-0472">Membrane</keyword>
<keyword evidence="1" id="KW-0812">Transmembrane</keyword>
<dbReference type="EMBL" id="SPPA01000033">
    <property type="protein sequence ID" value="TFV07967.1"/>
    <property type="molecule type" value="Genomic_DNA"/>
</dbReference>
<dbReference type="AlphaFoldDB" id="A0A4Y9JTW6"/>
<accession>A0A4Y9JTW6</accession>
<protein>
    <submittedName>
        <fullName evidence="2">Uncharacterized protein</fullName>
    </submittedName>
</protein>
<sequence length="69" mass="8167">MKETFNFLGWAIAGSLKIYLAFFLFISMVIRGIVSLFYLWEYNGIKWFIGWLMCLFIYGGIKGWRSPIK</sequence>
<evidence type="ECO:0000313" key="3">
    <source>
        <dbReference type="Proteomes" id="UP000297396"/>
    </source>
</evidence>
<evidence type="ECO:0000256" key="1">
    <source>
        <dbReference type="SAM" id="Phobius"/>
    </source>
</evidence>
<comment type="caution">
    <text evidence="2">The sequence shown here is derived from an EMBL/GenBank/DDBJ whole genome shotgun (WGS) entry which is preliminary data.</text>
</comment>
<gene>
    <name evidence="2" type="ORF">E4T80_11460</name>
</gene>
<dbReference type="Proteomes" id="UP000297396">
    <property type="component" value="Unassembled WGS sequence"/>
</dbReference>
<feature type="transmembrane region" description="Helical" evidence="1">
    <location>
        <begin position="45"/>
        <end position="61"/>
    </location>
</feature>
<proteinExistence type="predicted"/>